<reference evidence="2 3" key="1">
    <citation type="journal article" date="2014" name="Genome Announc.">
        <title>Draft Genome Sequence of Kocuria palustris PEL.</title>
        <authorList>
            <person name="Sharma G."/>
            <person name="Khatri I."/>
            <person name="Subramanian S."/>
        </authorList>
    </citation>
    <scope>NUCLEOTIDE SEQUENCE [LARGE SCALE GENOMIC DNA]</scope>
    <source>
        <strain evidence="2 3">PEL</strain>
    </source>
</reference>
<organism evidence="2 3">
    <name type="scientific">Kocuria palustris PEL</name>
    <dbReference type="NCBI Taxonomy" id="1236550"/>
    <lineage>
        <taxon>Bacteria</taxon>
        <taxon>Bacillati</taxon>
        <taxon>Actinomycetota</taxon>
        <taxon>Actinomycetes</taxon>
        <taxon>Micrococcales</taxon>
        <taxon>Micrococcaceae</taxon>
        <taxon>Kocuria</taxon>
    </lineage>
</organism>
<gene>
    <name evidence="2" type="ORF">C884_00175</name>
</gene>
<keyword evidence="3" id="KW-1185">Reference proteome</keyword>
<keyword evidence="1" id="KW-0560">Oxidoreductase</keyword>
<dbReference type="PRINTS" id="PR00469">
    <property type="entry name" value="PNDRDTASEII"/>
</dbReference>
<dbReference type="Pfam" id="PF13738">
    <property type="entry name" value="Pyr_redox_3"/>
    <property type="match status" value="1"/>
</dbReference>
<dbReference type="SUPFAM" id="SSF51905">
    <property type="entry name" value="FAD/NAD(P)-binding domain"/>
    <property type="match status" value="2"/>
</dbReference>
<evidence type="ECO:0000313" key="3">
    <source>
        <dbReference type="Proteomes" id="UP000009877"/>
    </source>
</evidence>
<dbReference type="RefSeq" id="WP_006213323.1">
    <property type="nucleotide sequence ID" value="NZ_ANHZ02000001.1"/>
</dbReference>
<dbReference type="STRING" id="71999.KPaMU14_05455"/>
<dbReference type="PANTHER" id="PTHR43539">
    <property type="entry name" value="FLAVIN-BINDING MONOOXYGENASE-LIKE PROTEIN (AFU_ORTHOLOGUE AFUA_4G09220)"/>
    <property type="match status" value="1"/>
</dbReference>
<proteinExistence type="predicted"/>
<name>M2YHJ8_9MICC</name>
<evidence type="ECO:0000313" key="2">
    <source>
        <dbReference type="EMBL" id="EME37980.1"/>
    </source>
</evidence>
<dbReference type="PANTHER" id="PTHR43539:SF78">
    <property type="entry name" value="FLAVIN-CONTAINING MONOOXYGENASE"/>
    <property type="match status" value="1"/>
</dbReference>
<dbReference type="EMBL" id="ANHZ02000001">
    <property type="protein sequence ID" value="EME37980.1"/>
    <property type="molecule type" value="Genomic_DNA"/>
</dbReference>
<protein>
    <submittedName>
        <fullName evidence="2">Oxidoreductase</fullName>
    </submittedName>
</protein>
<evidence type="ECO:0000256" key="1">
    <source>
        <dbReference type="ARBA" id="ARBA00023002"/>
    </source>
</evidence>
<dbReference type="InterPro" id="IPR036188">
    <property type="entry name" value="FAD/NAD-bd_sf"/>
</dbReference>
<dbReference type="GO" id="GO:0050660">
    <property type="term" value="F:flavin adenine dinucleotide binding"/>
    <property type="evidence" value="ECO:0007669"/>
    <property type="project" value="TreeGrafter"/>
</dbReference>
<dbReference type="InterPro" id="IPR050982">
    <property type="entry name" value="Auxin_biosynth/cation_transpt"/>
</dbReference>
<dbReference type="Proteomes" id="UP000009877">
    <property type="component" value="Unassembled WGS sequence"/>
</dbReference>
<accession>M2YHJ8</accession>
<dbReference type="AlphaFoldDB" id="M2YHJ8"/>
<sequence>MIGAGQAGLSAAANLLRKGLQPWREFVVLDGNDGPGGAWRHRWDSLTFDAAHGIHDLPGFPLGDPDPTEPASRVVSRYYAAYERELGLPVVRPTAATAVERDDDGLFRVTASDGSVRRAHAVISATGTWNRPHWPVYPGMREFAGRQLHTRDFTAAEEFAGQRVLVVGGGTSALQFLLQLQDAGAHTVWSTRRKPDWTDRFFDKSWGADVEASVSARTTTGLPPLSVVAATGLPLTEQYQQGIDDGTLISRGRLLRLTETGAVLDGPGPDGLGVPSQGEVGDEILQRTMRTAAALPGHPSEADGSSAWETPVDAVLWATGFRAVLDHLAPLRLRQPGGGVQMEEDGVSVSGEPGLFLVGYGASASTIGATRAGRAAALGAVRSTESLTRP</sequence>
<dbReference type="Gene3D" id="3.50.50.60">
    <property type="entry name" value="FAD/NAD(P)-binding domain"/>
    <property type="match status" value="1"/>
</dbReference>
<comment type="caution">
    <text evidence="2">The sequence shown here is derived from an EMBL/GenBank/DDBJ whole genome shotgun (WGS) entry which is preliminary data.</text>
</comment>
<dbReference type="GO" id="GO:0004497">
    <property type="term" value="F:monooxygenase activity"/>
    <property type="evidence" value="ECO:0007669"/>
    <property type="project" value="TreeGrafter"/>
</dbReference>